<dbReference type="PANTHER" id="PTHR31845">
    <property type="entry name" value="FINGER DOMAIN PROTEIN, PUTATIVE-RELATED"/>
    <property type="match status" value="1"/>
</dbReference>
<dbReference type="GO" id="GO:0008270">
    <property type="term" value="F:zinc ion binding"/>
    <property type="evidence" value="ECO:0007669"/>
    <property type="project" value="InterPro"/>
</dbReference>
<feature type="compositionally biased region" description="Low complexity" evidence="6">
    <location>
        <begin position="145"/>
        <end position="165"/>
    </location>
</feature>
<keyword evidence="2" id="KW-0805">Transcription regulation</keyword>
<reference evidence="8 9" key="1">
    <citation type="journal article" date="2018" name="Mol. Biol. Evol.">
        <title>Broad Genomic Sampling Reveals a Smut Pathogenic Ancestry of the Fungal Clade Ustilaginomycotina.</title>
        <authorList>
            <person name="Kijpornyongpan T."/>
            <person name="Mondo S.J."/>
            <person name="Barry K."/>
            <person name="Sandor L."/>
            <person name="Lee J."/>
            <person name="Lipzen A."/>
            <person name="Pangilinan J."/>
            <person name="LaButti K."/>
            <person name="Hainaut M."/>
            <person name="Henrissat B."/>
            <person name="Grigoriev I.V."/>
            <person name="Spatafora J.W."/>
            <person name="Aime M.C."/>
        </authorList>
    </citation>
    <scope>NUCLEOTIDE SEQUENCE [LARGE SCALE GENOMIC DNA]</scope>
    <source>
        <strain evidence="8 9">MCA 4198</strain>
    </source>
</reference>
<sequence>MHPSVSSLVENRRPTGASPPAPVTTPLSSAIATWGLAPARTASAGSGQSRGTGPATSNVVPGEIKPQKACQSCRRSKVRCVHDGQPPCKRCSDQNIECKFRLRADDELWRERTDEQLSKLSNDVEYLYKQIGPTSVPPQQAPVHYGRPGSSGRSQSASAYSVPSAPSLPMPPSPSFTNGGSNAYRPVLPPLSSPYSEPMPDYTSPSASFSGDPQMTRDRASSMTRKRPIPTDFEPETHRSPSSSSSSVAVNEASSRASMMPPPLPPATRSNRWEASQIDISPNLADACSTPSSNWPSYNHQSQAASRRPEWTKGSTSHYANASLHIGRDDPRINVVTANLVSMKAARSLMRFFAERLLPHSMGFPTFPANEQMTPLIVSAILSVASLHDPVLRTLHTELKTDCISQLDPNHDVDDFANRHLDPELGVGVEEITSACIAAAWLGGEVSWHFSRVARWWSVDYLRHFEVREQPTQHESWSVHPPFRLIDNVDKARIWLAGFVAEAQQSFIVNRPCLIPDSPSRHIESLRYAFSSGDESSPAITARTPPSGGISGLLKPKVEKKKLGAATGGAESSWNGAIKVPPSSDRQLLGHAGLLYILVRAQDAQRGLSHVKSRSPGQSAFEPGRDTWSTWLDELEMWRADTNVMEDLSLSTPSALDLSLSYHLTKAYLGSLALDADSRPSPGHHQQTPPRMILRGQLQAVEAASASALAAITLVTDALGFRDRITYLPNWYHHMLGHAAGFILQLCQRKGANLLAGEAKSHLEAAENLLSTYNTAFSNHFFHSEAIDCPHPSQATADALSKACAQARAQLRTAV</sequence>
<dbReference type="CDD" id="cd00067">
    <property type="entry name" value="GAL4"/>
    <property type="match status" value="1"/>
</dbReference>
<evidence type="ECO:0000256" key="3">
    <source>
        <dbReference type="ARBA" id="ARBA00023125"/>
    </source>
</evidence>
<dbReference type="Proteomes" id="UP000245768">
    <property type="component" value="Unassembled WGS sequence"/>
</dbReference>
<keyword evidence="5" id="KW-0539">Nucleus</keyword>
<dbReference type="Pfam" id="PF00172">
    <property type="entry name" value="Zn_clus"/>
    <property type="match status" value="1"/>
</dbReference>
<feature type="region of interest" description="Disordered" evidence="6">
    <location>
        <begin position="1"/>
        <end position="26"/>
    </location>
</feature>
<evidence type="ECO:0000259" key="7">
    <source>
        <dbReference type="PROSITE" id="PS50048"/>
    </source>
</evidence>
<dbReference type="InParanoid" id="A0A316YTK0"/>
<dbReference type="STRING" id="215250.A0A316YTK0"/>
<dbReference type="GO" id="GO:0005634">
    <property type="term" value="C:nucleus"/>
    <property type="evidence" value="ECO:0007669"/>
    <property type="project" value="UniProtKB-SubCell"/>
</dbReference>
<dbReference type="GO" id="GO:0000981">
    <property type="term" value="F:DNA-binding transcription factor activity, RNA polymerase II-specific"/>
    <property type="evidence" value="ECO:0007669"/>
    <property type="project" value="InterPro"/>
</dbReference>
<evidence type="ECO:0000313" key="8">
    <source>
        <dbReference type="EMBL" id="PWN91978.1"/>
    </source>
</evidence>
<dbReference type="PROSITE" id="PS50048">
    <property type="entry name" value="ZN2_CY6_FUNGAL_2"/>
    <property type="match status" value="1"/>
</dbReference>
<keyword evidence="3" id="KW-0238">DNA-binding</keyword>
<proteinExistence type="predicted"/>
<dbReference type="RefSeq" id="XP_025379176.1">
    <property type="nucleotide sequence ID" value="XM_025519957.1"/>
</dbReference>
<comment type="subcellular location">
    <subcellularLocation>
        <location evidence="1">Nucleus</location>
    </subcellularLocation>
</comment>
<dbReference type="PANTHER" id="PTHR31845:SF19">
    <property type="entry name" value="TRANSCRIPTION FACTOR DOMAIN-CONTAINING PROTEIN"/>
    <property type="match status" value="1"/>
</dbReference>
<evidence type="ECO:0000256" key="4">
    <source>
        <dbReference type="ARBA" id="ARBA00023163"/>
    </source>
</evidence>
<feature type="compositionally biased region" description="Polar residues" evidence="6">
    <location>
        <begin position="203"/>
        <end position="213"/>
    </location>
</feature>
<dbReference type="AlphaFoldDB" id="A0A316YTK0"/>
<gene>
    <name evidence="8" type="ORF">FA10DRAFT_259250</name>
</gene>
<evidence type="ECO:0000256" key="6">
    <source>
        <dbReference type="SAM" id="MobiDB-lite"/>
    </source>
</evidence>
<feature type="compositionally biased region" description="Low complexity" evidence="6">
    <location>
        <begin position="240"/>
        <end position="258"/>
    </location>
</feature>
<dbReference type="InterPro" id="IPR001138">
    <property type="entry name" value="Zn2Cys6_DnaBD"/>
</dbReference>
<evidence type="ECO:0000256" key="2">
    <source>
        <dbReference type="ARBA" id="ARBA00023015"/>
    </source>
</evidence>
<feature type="region of interest" description="Disordered" evidence="6">
    <location>
        <begin position="132"/>
        <end position="270"/>
    </location>
</feature>
<evidence type="ECO:0000313" key="9">
    <source>
        <dbReference type="Proteomes" id="UP000245768"/>
    </source>
</evidence>
<dbReference type="OrthoDB" id="39175at2759"/>
<feature type="region of interest" description="Disordered" evidence="6">
    <location>
        <begin position="40"/>
        <end position="62"/>
    </location>
</feature>
<evidence type="ECO:0000256" key="1">
    <source>
        <dbReference type="ARBA" id="ARBA00004123"/>
    </source>
</evidence>
<dbReference type="SUPFAM" id="SSF57701">
    <property type="entry name" value="Zn2/Cys6 DNA-binding domain"/>
    <property type="match status" value="1"/>
</dbReference>
<feature type="region of interest" description="Disordered" evidence="6">
    <location>
        <begin position="291"/>
        <end position="314"/>
    </location>
</feature>
<dbReference type="Gene3D" id="4.10.240.10">
    <property type="entry name" value="Zn(2)-C6 fungal-type DNA-binding domain"/>
    <property type="match status" value="1"/>
</dbReference>
<evidence type="ECO:0000256" key="5">
    <source>
        <dbReference type="ARBA" id="ARBA00023242"/>
    </source>
</evidence>
<organism evidence="8 9">
    <name type="scientific">Acaromyces ingoldii</name>
    <dbReference type="NCBI Taxonomy" id="215250"/>
    <lineage>
        <taxon>Eukaryota</taxon>
        <taxon>Fungi</taxon>
        <taxon>Dikarya</taxon>
        <taxon>Basidiomycota</taxon>
        <taxon>Ustilaginomycotina</taxon>
        <taxon>Exobasidiomycetes</taxon>
        <taxon>Exobasidiales</taxon>
        <taxon>Cryptobasidiaceae</taxon>
        <taxon>Acaromyces</taxon>
    </lineage>
</organism>
<dbReference type="PROSITE" id="PS00463">
    <property type="entry name" value="ZN2_CY6_FUNGAL_1"/>
    <property type="match status" value="1"/>
</dbReference>
<keyword evidence="4" id="KW-0804">Transcription</keyword>
<dbReference type="InterPro" id="IPR036864">
    <property type="entry name" value="Zn2-C6_fun-type_DNA-bd_sf"/>
</dbReference>
<keyword evidence="9" id="KW-1185">Reference proteome</keyword>
<feature type="domain" description="Zn(2)-C6 fungal-type" evidence="7">
    <location>
        <begin position="69"/>
        <end position="100"/>
    </location>
</feature>
<name>A0A316YTK0_9BASI</name>
<accession>A0A316YTK0</accession>
<protein>
    <recommendedName>
        <fullName evidence="7">Zn(2)-C6 fungal-type domain-containing protein</fullName>
    </recommendedName>
</protein>
<dbReference type="GO" id="GO:0000976">
    <property type="term" value="F:transcription cis-regulatory region binding"/>
    <property type="evidence" value="ECO:0007669"/>
    <property type="project" value="TreeGrafter"/>
</dbReference>
<dbReference type="InterPro" id="IPR051089">
    <property type="entry name" value="prtT"/>
</dbReference>
<feature type="compositionally biased region" description="Polar residues" evidence="6">
    <location>
        <begin position="43"/>
        <end position="59"/>
    </location>
</feature>
<dbReference type="GeneID" id="37041873"/>
<feature type="compositionally biased region" description="Polar residues" evidence="6">
    <location>
        <begin position="291"/>
        <end position="305"/>
    </location>
</feature>
<dbReference type="EMBL" id="KZ819635">
    <property type="protein sequence ID" value="PWN91978.1"/>
    <property type="molecule type" value="Genomic_DNA"/>
</dbReference>